<evidence type="ECO:0000256" key="7">
    <source>
        <dbReference type="SAM" id="MobiDB-lite"/>
    </source>
</evidence>
<dbReference type="GO" id="GO:0015501">
    <property type="term" value="F:glutamate:sodium symporter activity"/>
    <property type="evidence" value="ECO:0007669"/>
    <property type="project" value="TreeGrafter"/>
</dbReference>
<gene>
    <name evidence="8" type="ORF">V1264_010100</name>
</gene>
<dbReference type="SUPFAM" id="SSF118215">
    <property type="entry name" value="Proton glutamate symport protein"/>
    <property type="match status" value="1"/>
</dbReference>
<dbReference type="InterPro" id="IPR050746">
    <property type="entry name" value="DAACS"/>
</dbReference>
<keyword evidence="2 6" id="KW-0813">Transport</keyword>
<comment type="caution">
    <text evidence="8">The sequence shown here is derived from an EMBL/GenBank/DDBJ whole genome shotgun (WGS) entry which is preliminary data.</text>
</comment>
<evidence type="ECO:0000256" key="6">
    <source>
        <dbReference type="RuleBase" id="RU361216"/>
    </source>
</evidence>
<dbReference type="PANTHER" id="PTHR11958:SF63">
    <property type="entry name" value="AMINO ACID TRANSPORTER"/>
    <property type="match status" value="1"/>
</dbReference>
<reference evidence="8 9" key="1">
    <citation type="submission" date="2024-02" db="EMBL/GenBank/DDBJ databases">
        <title>Chromosome-scale genome assembly of the rough periwinkle Littorina saxatilis.</title>
        <authorList>
            <person name="De Jode A."/>
            <person name="Faria R."/>
            <person name="Formenti G."/>
            <person name="Sims Y."/>
            <person name="Smith T.P."/>
            <person name="Tracey A."/>
            <person name="Wood J.M.D."/>
            <person name="Zagrodzka Z.B."/>
            <person name="Johannesson K."/>
            <person name="Butlin R.K."/>
            <person name="Leder E.H."/>
        </authorList>
    </citation>
    <scope>NUCLEOTIDE SEQUENCE [LARGE SCALE GENOMIC DNA]</scope>
    <source>
        <strain evidence="8">Snail1</strain>
        <tissue evidence="8">Muscle</tissue>
    </source>
</reference>
<dbReference type="InterPro" id="IPR001991">
    <property type="entry name" value="Na-dicarboxylate_symporter"/>
</dbReference>
<organism evidence="8 9">
    <name type="scientific">Littorina saxatilis</name>
    <dbReference type="NCBI Taxonomy" id="31220"/>
    <lineage>
        <taxon>Eukaryota</taxon>
        <taxon>Metazoa</taxon>
        <taxon>Spiralia</taxon>
        <taxon>Lophotrochozoa</taxon>
        <taxon>Mollusca</taxon>
        <taxon>Gastropoda</taxon>
        <taxon>Caenogastropoda</taxon>
        <taxon>Littorinimorpha</taxon>
        <taxon>Littorinoidea</taxon>
        <taxon>Littorinidae</taxon>
        <taxon>Littorina</taxon>
    </lineage>
</organism>
<dbReference type="GO" id="GO:0005313">
    <property type="term" value="F:L-glutamate transmembrane transporter activity"/>
    <property type="evidence" value="ECO:0007669"/>
    <property type="project" value="TreeGrafter"/>
</dbReference>
<evidence type="ECO:0000313" key="8">
    <source>
        <dbReference type="EMBL" id="KAK7090285.1"/>
    </source>
</evidence>
<feature type="transmembrane region" description="Helical" evidence="6">
    <location>
        <begin position="385"/>
        <end position="402"/>
    </location>
</feature>
<keyword evidence="5 6" id="KW-0472">Membrane</keyword>
<feature type="region of interest" description="Disordered" evidence="7">
    <location>
        <begin position="476"/>
        <end position="497"/>
    </location>
</feature>
<dbReference type="PANTHER" id="PTHR11958">
    <property type="entry name" value="SODIUM/DICARBOXYLATE SYMPORTER-RELATED"/>
    <property type="match status" value="1"/>
</dbReference>
<feature type="transmembrane region" description="Helical" evidence="6">
    <location>
        <begin position="348"/>
        <end position="373"/>
    </location>
</feature>
<dbReference type="InterPro" id="IPR036458">
    <property type="entry name" value="Na:dicarbo_symporter_sf"/>
</dbReference>
<dbReference type="Proteomes" id="UP001374579">
    <property type="component" value="Unassembled WGS sequence"/>
</dbReference>
<feature type="transmembrane region" description="Helical" evidence="6">
    <location>
        <begin position="305"/>
        <end position="328"/>
    </location>
</feature>
<feature type="transmembrane region" description="Helical" evidence="6">
    <location>
        <begin position="275"/>
        <end position="298"/>
    </location>
</feature>
<protein>
    <recommendedName>
        <fullName evidence="6">Amino acid transporter</fullName>
    </recommendedName>
</protein>
<feature type="transmembrane region" description="Helical" evidence="6">
    <location>
        <begin position="61"/>
        <end position="82"/>
    </location>
</feature>
<feature type="transmembrane region" description="Helical" evidence="6">
    <location>
        <begin position="94"/>
        <end position="119"/>
    </location>
</feature>
<accession>A0AAN9ANR4</accession>
<sequence>MEADERIPRSRTTCKTLAKENAVLLLTLLGVVLGFAIGFGVRELHPSDDAIMWIGMPGELFLRMLNMLIVPLIVGSVISGTASLDPKSNGKMSLVAFVWILCTNTLACILAVILCVLIKPGRGGEVSDTEPPSSSFETQDIFADLLRNFIPSNVVEVGFRKAVTKYSTVSEEVARNLTNGTIITDTIQTRSKSNGKSDSVNVLGLIFICLTFGVAANRLGRRADIFVRFFTVLTEIVLLVLRWFFWTSPVGVASLIAKAIANIDDLGDSFSKLGMFVMVVVVGIVIFQLGVLSLLLFVITRRNPFLFHLTILRPYFIGFASTSTAVAIPEMMYCCEVKNKIDKRVARFAVPFSVTLSANGSAIFIVSAAIFIAEYIGQDPSASDYIVIAFLTAVSALALPSVPSSSLVTLVIILASLNIPSSSIALLLAVEWLLDRIRSGCNVISHCQCAAVAYRFCEAGLDNQDTKSPVLDDTYPNANGETNMAYYDDNGPLSTQM</sequence>
<feature type="transmembrane region" description="Helical" evidence="6">
    <location>
        <begin position="200"/>
        <end position="219"/>
    </location>
</feature>
<dbReference type="PRINTS" id="PR00173">
    <property type="entry name" value="EDTRNSPORT"/>
</dbReference>
<feature type="transmembrane region" description="Helical" evidence="6">
    <location>
        <begin position="21"/>
        <end position="41"/>
    </location>
</feature>
<evidence type="ECO:0000256" key="3">
    <source>
        <dbReference type="ARBA" id="ARBA00022692"/>
    </source>
</evidence>
<evidence type="ECO:0000313" key="9">
    <source>
        <dbReference type="Proteomes" id="UP001374579"/>
    </source>
</evidence>
<comment type="subcellular location">
    <subcellularLocation>
        <location evidence="1 6">Membrane</location>
        <topology evidence="1 6">Multi-pass membrane protein</topology>
    </subcellularLocation>
</comment>
<evidence type="ECO:0000256" key="2">
    <source>
        <dbReference type="ARBA" id="ARBA00022448"/>
    </source>
</evidence>
<name>A0AAN9ANR4_9CAEN</name>
<dbReference type="GO" id="GO:0005886">
    <property type="term" value="C:plasma membrane"/>
    <property type="evidence" value="ECO:0007669"/>
    <property type="project" value="TreeGrafter"/>
</dbReference>
<evidence type="ECO:0000256" key="5">
    <source>
        <dbReference type="ARBA" id="ARBA00023136"/>
    </source>
</evidence>
<dbReference type="GO" id="GO:0015175">
    <property type="term" value="F:neutral L-amino acid transmembrane transporter activity"/>
    <property type="evidence" value="ECO:0007669"/>
    <property type="project" value="TreeGrafter"/>
</dbReference>
<keyword evidence="3 6" id="KW-0812">Transmembrane</keyword>
<dbReference type="Gene3D" id="1.10.3860.10">
    <property type="entry name" value="Sodium:dicarboxylate symporter"/>
    <property type="match status" value="1"/>
</dbReference>
<feature type="transmembrane region" description="Helical" evidence="6">
    <location>
        <begin position="226"/>
        <end position="245"/>
    </location>
</feature>
<dbReference type="EMBL" id="JBAMIC010000024">
    <property type="protein sequence ID" value="KAK7090285.1"/>
    <property type="molecule type" value="Genomic_DNA"/>
</dbReference>
<keyword evidence="4 6" id="KW-1133">Transmembrane helix</keyword>
<feature type="transmembrane region" description="Helical" evidence="6">
    <location>
        <begin position="408"/>
        <end position="430"/>
    </location>
</feature>
<evidence type="ECO:0000256" key="1">
    <source>
        <dbReference type="ARBA" id="ARBA00004141"/>
    </source>
</evidence>
<keyword evidence="9" id="KW-1185">Reference proteome</keyword>
<dbReference type="AlphaFoldDB" id="A0AAN9ANR4"/>
<evidence type="ECO:0000256" key="4">
    <source>
        <dbReference type="ARBA" id="ARBA00022989"/>
    </source>
</evidence>
<dbReference type="Pfam" id="PF00375">
    <property type="entry name" value="SDF"/>
    <property type="match status" value="1"/>
</dbReference>
<keyword evidence="6" id="KW-0769">Symport</keyword>
<comment type="similarity">
    <text evidence="6">Belongs to the dicarboxylate/amino acid:cation symporter (DAACS) (TC 2.A.23) family.</text>
</comment>
<proteinExistence type="inferred from homology"/>